<dbReference type="InterPro" id="IPR035965">
    <property type="entry name" value="PAS-like_dom_sf"/>
</dbReference>
<keyword evidence="3" id="KW-0597">Phosphoprotein</keyword>
<dbReference type="InterPro" id="IPR004358">
    <property type="entry name" value="Sig_transdc_His_kin-like_C"/>
</dbReference>
<dbReference type="SUPFAM" id="SSF55785">
    <property type="entry name" value="PYP-like sensor domain (PAS domain)"/>
    <property type="match status" value="1"/>
</dbReference>
<keyword evidence="4" id="KW-0808">Transferase</keyword>
<comment type="catalytic activity">
    <reaction evidence="1">
        <text>ATP + protein L-histidine = ADP + protein N-phospho-L-histidine.</text>
        <dbReference type="EC" id="2.7.13.3"/>
    </reaction>
</comment>
<reference evidence="13 14" key="1">
    <citation type="journal article" date="2013" name="Front. Microbiol.">
        <title>The genome of Nitrospina gracilis illuminates the metabolism and evolution of the major marine nitrite oxidizer.</title>
        <authorList>
            <person name="Luecker S."/>
            <person name="Nowka B."/>
            <person name="Rattei T."/>
            <person name="Spieck E."/>
            <person name="and Daims H."/>
        </authorList>
    </citation>
    <scope>NUCLEOTIDE SEQUENCE [LARGE SCALE GENOMIC DNA]</scope>
    <source>
        <strain evidence="13 14">3/211</strain>
    </source>
</reference>
<dbReference type="PANTHER" id="PTHR43065:SF10">
    <property type="entry name" value="PEROXIDE STRESS-ACTIVATED HISTIDINE KINASE MAK3"/>
    <property type="match status" value="1"/>
</dbReference>
<dbReference type="EC" id="2.7.13.3" evidence="2"/>
<evidence type="ECO:0000259" key="11">
    <source>
        <dbReference type="PROSITE" id="PS50112"/>
    </source>
</evidence>
<keyword evidence="7" id="KW-0067">ATP-binding</keyword>
<protein>
    <recommendedName>
        <fullName evidence="2">histidine kinase</fullName>
        <ecNumber evidence="2">2.7.13.3</ecNumber>
    </recommendedName>
</protein>
<keyword evidence="14" id="KW-1185">Reference proteome</keyword>
<dbReference type="OrthoDB" id="9773941at2"/>
<dbReference type="Pfam" id="PF00512">
    <property type="entry name" value="HisKA"/>
    <property type="match status" value="1"/>
</dbReference>
<dbReference type="InterPro" id="IPR003594">
    <property type="entry name" value="HATPase_dom"/>
</dbReference>
<dbReference type="EMBL" id="CAQJ01000023">
    <property type="protein sequence ID" value="CCQ90027.1"/>
    <property type="molecule type" value="Genomic_DNA"/>
</dbReference>
<sequence>MFKTQDYPDKELLLRVKTIMVFRVVFLTGFVALAIAFEHNARYETPIMPLSIVLGSAYFLCIIYALMLRLKMPLTWVAWAQVLGDLATVGGLIYTTGGIESPLSFVFLFVIIATSVMLPRAAVYLAASGASIIYGLLVDLEYFNVIRPIYFFQKSNISYQGAYGFYIIALNLASFYSVAYLSSILNHRLRIINDELRSKSLDLKKLQEFHKNVVQNMVNGLLTTNHEGRVTSVNTACEQITGCNADHSLGRMAYDLLPVPALRSFFLDRQSVQLPVTLEGEFQRKDGETILVIMKISSLIRPSMDPFKDGFKSEGYIVVLEDLTEMRKMEEKILQSEQLAAVGRFSAGLAHEIRNPLASLSGSIQVLRDSLQVEDQYKRLMDIVIKETDRLNSIVKDFLSYSQPRKSKATVIDLTQLLQDVVLLLKNSNEYDCSIEIALNVPSKHIVIQSEEDQIKQMVWNLCINGIQAMDKNGTILLELREVQGHRHRDFQTERKGVLLVVQDQGRGIPPDKRKQIFDPFFTTREEGVGLGLATVTKIVQRFGGHIGVESEVGKGTRFEIFLPQERSIVGTRTPIEEKRSQTLSPN</sequence>
<evidence type="ECO:0000256" key="1">
    <source>
        <dbReference type="ARBA" id="ARBA00000085"/>
    </source>
</evidence>
<evidence type="ECO:0000256" key="9">
    <source>
        <dbReference type="SAM" id="Phobius"/>
    </source>
</evidence>
<dbReference type="GO" id="GO:0000155">
    <property type="term" value="F:phosphorelay sensor kinase activity"/>
    <property type="evidence" value="ECO:0007669"/>
    <property type="project" value="InterPro"/>
</dbReference>
<evidence type="ECO:0000256" key="6">
    <source>
        <dbReference type="ARBA" id="ARBA00022777"/>
    </source>
</evidence>
<evidence type="ECO:0000313" key="14">
    <source>
        <dbReference type="Proteomes" id="UP000011704"/>
    </source>
</evidence>
<feature type="domain" description="PAS" evidence="11">
    <location>
        <begin position="206"/>
        <end position="257"/>
    </location>
</feature>
<dbReference type="RefSeq" id="WP_005007085.1">
    <property type="nucleotide sequence ID" value="NZ_HG422173.1"/>
</dbReference>
<dbReference type="NCBIfam" id="TIGR00229">
    <property type="entry name" value="sensory_box"/>
    <property type="match status" value="1"/>
</dbReference>
<evidence type="ECO:0000259" key="12">
    <source>
        <dbReference type="PROSITE" id="PS50113"/>
    </source>
</evidence>
<dbReference type="InterPro" id="IPR003661">
    <property type="entry name" value="HisK_dim/P_dom"/>
</dbReference>
<evidence type="ECO:0000256" key="8">
    <source>
        <dbReference type="ARBA" id="ARBA00023012"/>
    </source>
</evidence>
<dbReference type="InterPro" id="IPR000700">
    <property type="entry name" value="PAS-assoc_C"/>
</dbReference>
<feature type="transmembrane region" description="Helical" evidence="9">
    <location>
        <begin position="123"/>
        <end position="143"/>
    </location>
</feature>
<dbReference type="Proteomes" id="UP000011704">
    <property type="component" value="Unassembled WGS sequence"/>
</dbReference>
<dbReference type="GO" id="GO:0005524">
    <property type="term" value="F:ATP binding"/>
    <property type="evidence" value="ECO:0007669"/>
    <property type="project" value="UniProtKB-KW"/>
</dbReference>
<dbReference type="SMART" id="SM00388">
    <property type="entry name" value="HisKA"/>
    <property type="match status" value="1"/>
</dbReference>
<evidence type="ECO:0000313" key="13">
    <source>
        <dbReference type="EMBL" id="CCQ90027.1"/>
    </source>
</evidence>
<feature type="transmembrane region" description="Helical" evidence="9">
    <location>
        <begin position="163"/>
        <end position="181"/>
    </location>
</feature>
<dbReference type="PROSITE" id="PS50109">
    <property type="entry name" value="HIS_KIN"/>
    <property type="match status" value="1"/>
</dbReference>
<feature type="transmembrane region" description="Helical" evidence="9">
    <location>
        <begin position="12"/>
        <end position="35"/>
    </location>
</feature>
<evidence type="ECO:0000256" key="7">
    <source>
        <dbReference type="ARBA" id="ARBA00022840"/>
    </source>
</evidence>
<evidence type="ECO:0000256" key="4">
    <source>
        <dbReference type="ARBA" id="ARBA00022679"/>
    </source>
</evidence>
<dbReference type="Pfam" id="PF00989">
    <property type="entry name" value="PAS"/>
    <property type="match status" value="1"/>
</dbReference>
<dbReference type="Gene3D" id="1.10.287.130">
    <property type="match status" value="1"/>
</dbReference>
<keyword evidence="8" id="KW-0902">Two-component regulatory system</keyword>
<dbReference type="InterPro" id="IPR000014">
    <property type="entry name" value="PAS"/>
</dbReference>
<dbReference type="PROSITE" id="PS50113">
    <property type="entry name" value="PAC"/>
    <property type="match status" value="1"/>
</dbReference>
<accession>M1Z9Z7</accession>
<keyword evidence="5" id="KW-0547">Nucleotide-binding</keyword>
<gene>
    <name evidence="13" type="ORF">NITGR_200008</name>
</gene>
<evidence type="ECO:0000259" key="10">
    <source>
        <dbReference type="PROSITE" id="PS50109"/>
    </source>
</evidence>
<dbReference type="PANTHER" id="PTHR43065">
    <property type="entry name" value="SENSOR HISTIDINE KINASE"/>
    <property type="match status" value="1"/>
</dbReference>
<organism evidence="13 14">
    <name type="scientific">Nitrospina gracilis (strain 3/211)</name>
    <dbReference type="NCBI Taxonomy" id="1266370"/>
    <lineage>
        <taxon>Bacteria</taxon>
        <taxon>Pseudomonadati</taxon>
        <taxon>Nitrospinota/Tectimicrobiota group</taxon>
        <taxon>Nitrospinota</taxon>
        <taxon>Nitrospinia</taxon>
        <taxon>Nitrospinales</taxon>
        <taxon>Nitrospinaceae</taxon>
        <taxon>Nitrospina</taxon>
    </lineage>
</organism>
<dbReference type="InterPro" id="IPR036097">
    <property type="entry name" value="HisK_dim/P_sf"/>
</dbReference>
<dbReference type="PROSITE" id="PS50112">
    <property type="entry name" value="PAS"/>
    <property type="match status" value="1"/>
</dbReference>
<dbReference type="Gene3D" id="3.30.565.10">
    <property type="entry name" value="Histidine kinase-like ATPase, C-terminal domain"/>
    <property type="match status" value="1"/>
</dbReference>
<keyword evidence="9" id="KW-0812">Transmembrane</keyword>
<dbReference type="Pfam" id="PF02518">
    <property type="entry name" value="HATPase_c"/>
    <property type="match status" value="1"/>
</dbReference>
<name>M1Z9Z7_NITG3</name>
<dbReference type="Pfam" id="PF25323">
    <property type="entry name" value="6TM_PilS"/>
    <property type="match status" value="1"/>
</dbReference>
<dbReference type="Gene3D" id="3.30.450.20">
    <property type="entry name" value="PAS domain"/>
    <property type="match status" value="1"/>
</dbReference>
<dbReference type="SUPFAM" id="SSF55874">
    <property type="entry name" value="ATPase domain of HSP90 chaperone/DNA topoisomerase II/histidine kinase"/>
    <property type="match status" value="1"/>
</dbReference>
<dbReference type="InParanoid" id="M1Z9Z7"/>
<comment type="caution">
    <text evidence="13">The sequence shown here is derived from an EMBL/GenBank/DDBJ whole genome shotgun (WGS) entry which is preliminary data.</text>
</comment>
<evidence type="ECO:0000256" key="5">
    <source>
        <dbReference type="ARBA" id="ARBA00022741"/>
    </source>
</evidence>
<keyword evidence="6 13" id="KW-0418">Kinase</keyword>
<dbReference type="HOGENOM" id="CLU_000445_114_39_0"/>
<dbReference type="SMART" id="SM00387">
    <property type="entry name" value="HATPase_c"/>
    <property type="match status" value="1"/>
</dbReference>
<dbReference type="InterPro" id="IPR013767">
    <property type="entry name" value="PAS_fold"/>
</dbReference>
<dbReference type="CDD" id="cd00130">
    <property type="entry name" value="PAS"/>
    <property type="match status" value="1"/>
</dbReference>
<dbReference type="InterPro" id="IPR005467">
    <property type="entry name" value="His_kinase_dom"/>
</dbReference>
<feature type="domain" description="Histidine kinase" evidence="10">
    <location>
        <begin position="348"/>
        <end position="567"/>
    </location>
</feature>
<dbReference type="InterPro" id="IPR036890">
    <property type="entry name" value="HATPase_C_sf"/>
</dbReference>
<dbReference type="SUPFAM" id="SSF47384">
    <property type="entry name" value="Homodimeric domain of signal transducing histidine kinase"/>
    <property type="match status" value="1"/>
</dbReference>
<dbReference type="CDD" id="cd00082">
    <property type="entry name" value="HisKA"/>
    <property type="match status" value="1"/>
</dbReference>
<feature type="transmembrane region" description="Helical" evidence="9">
    <location>
        <begin position="47"/>
        <end position="67"/>
    </location>
</feature>
<dbReference type="PRINTS" id="PR00344">
    <property type="entry name" value="BCTRLSENSOR"/>
</dbReference>
<dbReference type="STRING" id="1266370.NITGR_200008"/>
<dbReference type="SMART" id="SM00091">
    <property type="entry name" value="PAS"/>
    <property type="match status" value="1"/>
</dbReference>
<dbReference type="AlphaFoldDB" id="M1Z9Z7"/>
<keyword evidence="9" id="KW-1133">Transmembrane helix</keyword>
<keyword evidence="9" id="KW-0472">Membrane</keyword>
<feature type="domain" description="PAC" evidence="12">
    <location>
        <begin position="276"/>
        <end position="335"/>
    </location>
</feature>
<proteinExistence type="predicted"/>
<evidence type="ECO:0000256" key="3">
    <source>
        <dbReference type="ARBA" id="ARBA00022553"/>
    </source>
</evidence>
<evidence type="ECO:0000256" key="2">
    <source>
        <dbReference type="ARBA" id="ARBA00012438"/>
    </source>
</evidence>